<reference evidence="2 3" key="1">
    <citation type="submission" date="2019-08" db="EMBL/GenBank/DDBJ databases">
        <title>In-depth cultivation of the pig gut microbiome towards novel bacterial diversity and tailored functional studies.</title>
        <authorList>
            <person name="Wylensek D."/>
            <person name="Hitch T.C.A."/>
            <person name="Clavel T."/>
        </authorList>
    </citation>
    <scope>NUCLEOTIDE SEQUENCE [LARGE SCALE GENOMIC DNA]</scope>
    <source>
        <strain evidence="2 3">WCA-389-WT-23B</strain>
    </source>
</reference>
<sequence>MKEAKVPTYEYQEMQKELQKAEANADKLYGKLRLLEKSGDTSSKGYRKLVNEISLADQQVNHLRDGLSGLESAGKAFVPGSMSTEFEKTSQKVDELNGKLEVSKAKLNEMFKKQSSTKEIFPRMQKAASGILPAIKNVEQKFSTAFSKIRSAAGKTFSSINKQGKKTGSLMSTLASRFKGIALSLLIFNWITKGFNAMVSGAKAGLKNLQKYSEEYKQSIRDLQNALGTLKNSFAAAFAPIIQAVVPYLIELINWVNRAVNALGQLFAYMTGHATWKKAVEVQDAYKDALNGTAGAAKKAAGALAKFDDLDVLNKNTGGGGGGGSTGGFEEVPIDSGIKSFWDKIKKMWQDADFYDLGKMLAEKINDMLENIDWSEVRETARKLGKSLATFLNGILENLDWHLLGITIAQGINTAFEFAYGFVKNFNWQKFGEAIAETINGFMDGLDWGLISDTIITGCRGIATSIMGFVRTLNWEQLAQTIANGINVAVDGLIALLYGIKWGEIGHKIGKFLIDTINDIDWEDIGRALGKILQSAFDFLAGIINEMDYESIKKAISDFFEGFGKETKDIPDWVFNLAEAFIAFKLALAGLDAVIAGSKIIDFLSKLNALFPAMQGAFSLNGALVGGGATIGFFDALKHGDNLKEFETATSEISESIKKLNDDLDAGRISVELYQVKMKKLEDASRDAASSLYGLNPDNYNEDGWNVKLEPAIEKIKELREESNNFVLGDELGKYFNDTIWNWDVAGAFGKIKEDVAASLEKIKESFIGGWKSLDEWWKENAPLRDLPDWWDTYVAPWFTQEKWVELFSNIGLAFETKWNEIADWWQNTALYTWWEENVVPWFTQEKWSELIENIKTAFTEKWEEIKEKTTELLEELKKSIIEKYDEIKLKTDELKEKFDKFKEKVSSTFSAIKSKIVDEALSPIIEKLKEFIDWVKNAIQAVKDFFSSGYEKVGTTSGKTSKASPSTRSINPAAASAVLESVPHLASGSVIRGGNPFLAMLGDQPRGQVNVEAPAGLIKDMVKAGLAESGYGQEKLPVNINLIYDGEAFARLSISDILSEMNRRGLDIEVLGAT</sequence>
<dbReference type="AlphaFoldDB" id="A0A6N7WNJ6"/>
<dbReference type="SUPFAM" id="SSF58113">
    <property type="entry name" value="Apolipoprotein A-I"/>
    <property type="match status" value="1"/>
</dbReference>
<keyword evidence="1" id="KW-0175">Coiled coil</keyword>
<evidence type="ECO:0000313" key="3">
    <source>
        <dbReference type="Proteomes" id="UP000436047"/>
    </source>
</evidence>
<accession>A0A6N7WNJ6</accession>
<feature type="coiled-coil region" evidence="1">
    <location>
        <begin position="860"/>
        <end position="905"/>
    </location>
</feature>
<organism evidence="2 3">
    <name type="scientific">Eisenbergiella porci</name>
    <dbReference type="NCBI Taxonomy" id="2652274"/>
    <lineage>
        <taxon>Bacteria</taxon>
        <taxon>Bacillati</taxon>
        <taxon>Bacillota</taxon>
        <taxon>Clostridia</taxon>
        <taxon>Lachnospirales</taxon>
        <taxon>Lachnospiraceae</taxon>
        <taxon>Eisenbergiella</taxon>
    </lineage>
</organism>
<feature type="coiled-coil region" evidence="1">
    <location>
        <begin position="11"/>
        <end position="38"/>
    </location>
</feature>
<evidence type="ECO:0000256" key="1">
    <source>
        <dbReference type="SAM" id="Coils"/>
    </source>
</evidence>
<dbReference type="Proteomes" id="UP000436047">
    <property type="component" value="Unassembled WGS sequence"/>
</dbReference>
<dbReference type="Gene3D" id="1.20.120.20">
    <property type="entry name" value="Apolipoprotein"/>
    <property type="match status" value="1"/>
</dbReference>
<evidence type="ECO:0000313" key="2">
    <source>
        <dbReference type="EMBL" id="MSS91264.1"/>
    </source>
</evidence>
<gene>
    <name evidence="2" type="ORF">FYJ45_24420</name>
</gene>
<name>A0A6N7WNJ6_9FIRM</name>
<dbReference type="EMBL" id="VUMI01000061">
    <property type="protein sequence ID" value="MSS91264.1"/>
    <property type="molecule type" value="Genomic_DNA"/>
</dbReference>
<keyword evidence="3" id="KW-1185">Reference proteome</keyword>
<protein>
    <submittedName>
        <fullName evidence="2">Uncharacterized protein</fullName>
    </submittedName>
</protein>
<proteinExistence type="predicted"/>
<feature type="coiled-coil region" evidence="1">
    <location>
        <begin position="206"/>
        <end position="233"/>
    </location>
</feature>
<comment type="caution">
    <text evidence="2">The sequence shown here is derived from an EMBL/GenBank/DDBJ whole genome shotgun (WGS) entry which is preliminary data.</text>
</comment>